<dbReference type="AlphaFoldDB" id="A0A1H6ME75"/>
<reference evidence="2" key="1">
    <citation type="submission" date="2016-06" db="EMBL/GenBank/DDBJ databases">
        <authorList>
            <person name="Petersen J."/>
            <person name="Sayavedra L."/>
        </authorList>
    </citation>
    <scope>NUCLEOTIDE SEQUENCE [LARGE SCALE GENOMIC DNA]</scope>
    <source>
        <strain evidence="2">BazSymA</strain>
    </source>
</reference>
<name>A0A1H6ME75_9GAMM</name>
<dbReference type="EMBL" id="CDSC02000384">
    <property type="protein sequence ID" value="SEH97378.1"/>
    <property type="molecule type" value="Genomic_DNA"/>
</dbReference>
<organism evidence="1 2">
    <name type="scientific">Bathymodiolus azoricus thioautotrophic gill symbiont</name>
    <dbReference type="NCBI Taxonomy" id="235205"/>
    <lineage>
        <taxon>Bacteria</taxon>
        <taxon>Pseudomonadati</taxon>
        <taxon>Pseudomonadota</taxon>
        <taxon>Gammaproteobacteria</taxon>
        <taxon>sulfur-oxidizing symbionts</taxon>
    </lineage>
</organism>
<evidence type="ECO:0000313" key="2">
    <source>
        <dbReference type="Proteomes" id="UP000198988"/>
    </source>
</evidence>
<sequence length="64" mass="7507">MCNNSSALLFPIISTQNRMTLRIFKHDILYTLFSDFLNLIVHCLSYKIATTRIKYQYAISCDNK</sequence>
<dbReference type="Proteomes" id="UP000198988">
    <property type="component" value="Unassembled WGS sequence"/>
</dbReference>
<protein>
    <submittedName>
        <fullName evidence="1">Uncharacterized protein</fullName>
    </submittedName>
</protein>
<evidence type="ECO:0000313" key="1">
    <source>
        <dbReference type="EMBL" id="SEH97378.1"/>
    </source>
</evidence>
<accession>A0A1H6ME75</accession>
<gene>
    <name evidence="1" type="ORF">BAZSYMA_ACONTIG22582_0</name>
</gene>
<proteinExistence type="predicted"/>